<dbReference type="GO" id="GO:0019287">
    <property type="term" value="P:isopentenyl diphosphate biosynthetic process, mevalonate pathway"/>
    <property type="evidence" value="ECO:0007669"/>
    <property type="project" value="UniProtKB-UniPathway"/>
</dbReference>
<dbReference type="InterPro" id="IPR020568">
    <property type="entry name" value="Ribosomal_Su5_D2-typ_SF"/>
</dbReference>
<dbReference type="GO" id="GO:0010142">
    <property type="term" value="P:farnesyl diphosphate biosynthetic process, mevalonate pathway"/>
    <property type="evidence" value="ECO:0007669"/>
    <property type="project" value="TreeGrafter"/>
</dbReference>
<evidence type="ECO:0000256" key="9">
    <source>
        <dbReference type="ARBA" id="ARBA00022955"/>
    </source>
</evidence>
<evidence type="ECO:0000256" key="11">
    <source>
        <dbReference type="ARBA" id="ARBA00023221"/>
    </source>
</evidence>
<gene>
    <name evidence="14" type="ORF">FOMPIDRAFT_62407</name>
</gene>
<dbReference type="STRING" id="743788.S8DT25"/>
<protein>
    <recommendedName>
        <fullName evidence="3">phosphomevalonate kinase</fullName>
        <ecNumber evidence="3">2.7.4.2</ecNumber>
    </recommendedName>
</protein>
<dbReference type="InterPro" id="IPR035102">
    <property type="entry name" value="Phosphomevalonate_kinase"/>
</dbReference>
<feature type="non-terminal residue" evidence="14">
    <location>
        <position position="1"/>
    </location>
</feature>
<dbReference type="HOGENOM" id="CLU_022059_1_0_1"/>
<comment type="catalytic activity">
    <reaction evidence="12">
        <text>(R)-5-phosphomevalonate + ATP = (R)-5-diphosphomevalonate + ADP</text>
        <dbReference type="Rhea" id="RHEA:16341"/>
        <dbReference type="ChEBI" id="CHEBI:30616"/>
        <dbReference type="ChEBI" id="CHEBI:57557"/>
        <dbReference type="ChEBI" id="CHEBI:58146"/>
        <dbReference type="ChEBI" id="CHEBI:456216"/>
        <dbReference type="EC" id="2.7.4.2"/>
    </reaction>
    <physiologicalReaction direction="left-to-right" evidence="12">
        <dbReference type="Rhea" id="RHEA:16342"/>
    </physiologicalReaction>
</comment>
<dbReference type="SUPFAM" id="SSF54211">
    <property type="entry name" value="Ribosomal protein S5 domain 2-like"/>
    <property type="match status" value="1"/>
</dbReference>
<keyword evidence="6" id="KW-0547">Nucleotide-binding</keyword>
<sequence length="529" mass="56525">ASMSTTVISAPGKVLLAGGYLVLDPAYSGVVVSTGARFYTAVRDLDEATSLAAAQADRPVEIRVRSPQFENATWVYSVGADVECDRACVSLSASSASSKNKFVHLALQRTLSLALEQHGAGALQNSLSYGLDITIVGDNDFYSQRAQLEAKKLPPTLASLAQIPPFCKTGVQLAEVHKTGLGSSAALITSLVSSLLIHLRVIPRDSFSGDAEQGTASASEGRKLAHNLAQYVHCLAQGKVGSGFDVSAAVFGSQLYTRFDPGVIAPLMTDDAVPVWKSVKLLPTISPSNKDWNHRVEPFKLPPLTRLMLADVDAGSDTPSLVGKVLKWRKEDSKTADDLWNALDKVNHAFSKTLLKLSDMHARNEKAYTKAVKYLSTLQTVQVRPWLVNPNISGDDQEIMEAFAEAHQYSEVRSSPEVRAKMREMGSLSGVPIEPPEQTKLLDACVSGAGVIGGGVPGAGGYDAIWLLVLDPVICPPHELPSSRIEGVWAEYKGMDVSPLSASESAAKGVRLEEVVGVKGLKDLVAAPW</sequence>
<dbReference type="PANTHER" id="PTHR31814:SF2">
    <property type="entry name" value="PHOSPHOMEVALONATE KINASE"/>
    <property type="match status" value="1"/>
</dbReference>
<dbReference type="GO" id="GO:0004631">
    <property type="term" value="F:phosphomevalonate kinase activity"/>
    <property type="evidence" value="ECO:0007669"/>
    <property type="project" value="UniProtKB-EC"/>
</dbReference>
<evidence type="ECO:0000259" key="13">
    <source>
        <dbReference type="Pfam" id="PF08544"/>
    </source>
</evidence>
<dbReference type="Proteomes" id="UP000015241">
    <property type="component" value="Unassembled WGS sequence"/>
</dbReference>
<keyword evidence="9" id="KW-0752">Steroid biosynthesis</keyword>
<dbReference type="Gene3D" id="3.30.230.10">
    <property type="match status" value="1"/>
</dbReference>
<keyword evidence="4" id="KW-0444">Lipid biosynthesis</keyword>
<dbReference type="FunCoup" id="S8DT25">
    <property type="interactions" value="89"/>
</dbReference>
<keyword evidence="8" id="KW-0067">ATP-binding</keyword>
<comment type="similarity">
    <text evidence="2">Belongs to the GHMP kinase family. Mevalonate kinase subfamily.</text>
</comment>
<keyword evidence="7" id="KW-0418">Kinase</keyword>
<keyword evidence="15" id="KW-1185">Reference proteome</keyword>
<keyword evidence="5" id="KW-0808">Transferase</keyword>
<dbReference type="PANTHER" id="PTHR31814">
    <property type="match status" value="1"/>
</dbReference>
<dbReference type="OrthoDB" id="10262935at2759"/>
<dbReference type="GO" id="GO:0005524">
    <property type="term" value="F:ATP binding"/>
    <property type="evidence" value="ECO:0007669"/>
    <property type="project" value="UniProtKB-KW"/>
</dbReference>
<evidence type="ECO:0000256" key="5">
    <source>
        <dbReference type="ARBA" id="ARBA00022679"/>
    </source>
</evidence>
<dbReference type="EMBL" id="KE504234">
    <property type="protein sequence ID" value="EPS94393.1"/>
    <property type="molecule type" value="Genomic_DNA"/>
</dbReference>
<reference evidence="14 15" key="1">
    <citation type="journal article" date="2012" name="Science">
        <title>The Paleozoic origin of enzymatic lignin decomposition reconstructed from 31 fungal genomes.</title>
        <authorList>
            <person name="Floudas D."/>
            <person name="Binder M."/>
            <person name="Riley R."/>
            <person name="Barry K."/>
            <person name="Blanchette R.A."/>
            <person name="Henrissat B."/>
            <person name="Martinez A.T."/>
            <person name="Otillar R."/>
            <person name="Spatafora J.W."/>
            <person name="Yadav J.S."/>
            <person name="Aerts A."/>
            <person name="Benoit I."/>
            <person name="Boyd A."/>
            <person name="Carlson A."/>
            <person name="Copeland A."/>
            <person name="Coutinho P.M."/>
            <person name="de Vries R.P."/>
            <person name="Ferreira P."/>
            <person name="Findley K."/>
            <person name="Foster B."/>
            <person name="Gaskell J."/>
            <person name="Glotzer D."/>
            <person name="Gorecki P."/>
            <person name="Heitman J."/>
            <person name="Hesse C."/>
            <person name="Hori C."/>
            <person name="Igarashi K."/>
            <person name="Jurgens J.A."/>
            <person name="Kallen N."/>
            <person name="Kersten P."/>
            <person name="Kohler A."/>
            <person name="Kuees U."/>
            <person name="Kumar T.K.A."/>
            <person name="Kuo A."/>
            <person name="LaButti K."/>
            <person name="Larrondo L.F."/>
            <person name="Lindquist E."/>
            <person name="Ling A."/>
            <person name="Lombard V."/>
            <person name="Lucas S."/>
            <person name="Lundell T."/>
            <person name="Martin R."/>
            <person name="McLaughlin D.J."/>
            <person name="Morgenstern I."/>
            <person name="Morin E."/>
            <person name="Murat C."/>
            <person name="Nagy L.G."/>
            <person name="Nolan M."/>
            <person name="Ohm R.A."/>
            <person name="Patyshakuliyeva A."/>
            <person name="Rokas A."/>
            <person name="Ruiz-Duenas F.J."/>
            <person name="Sabat G."/>
            <person name="Salamov A."/>
            <person name="Samejima M."/>
            <person name="Schmutz J."/>
            <person name="Slot J.C."/>
            <person name="St John F."/>
            <person name="Stenlid J."/>
            <person name="Sun H."/>
            <person name="Sun S."/>
            <person name="Syed K."/>
            <person name="Tsang A."/>
            <person name="Wiebenga A."/>
            <person name="Young D."/>
            <person name="Pisabarro A."/>
            <person name="Eastwood D.C."/>
            <person name="Martin F."/>
            <person name="Cullen D."/>
            <person name="Grigoriev I.V."/>
            <person name="Hibbett D.S."/>
        </authorList>
    </citation>
    <scope>NUCLEOTIDE SEQUENCE</scope>
    <source>
        <strain evidence="15">FP-58527</strain>
    </source>
</reference>
<feature type="domain" description="GHMP kinase C-terminal" evidence="13">
    <location>
        <begin position="414"/>
        <end position="469"/>
    </location>
</feature>
<dbReference type="GO" id="GO:0005777">
    <property type="term" value="C:peroxisome"/>
    <property type="evidence" value="ECO:0007669"/>
    <property type="project" value="TreeGrafter"/>
</dbReference>
<evidence type="ECO:0000256" key="8">
    <source>
        <dbReference type="ARBA" id="ARBA00022840"/>
    </source>
</evidence>
<dbReference type="GO" id="GO:0006696">
    <property type="term" value="P:ergosterol biosynthetic process"/>
    <property type="evidence" value="ECO:0007669"/>
    <property type="project" value="TreeGrafter"/>
</dbReference>
<dbReference type="InterPro" id="IPR013750">
    <property type="entry name" value="GHMP_kinase_C_dom"/>
</dbReference>
<evidence type="ECO:0000256" key="7">
    <source>
        <dbReference type="ARBA" id="ARBA00022777"/>
    </source>
</evidence>
<evidence type="ECO:0000313" key="14">
    <source>
        <dbReference type="EMBL" id="EPS94393.1"/>
    </source>
</evidence>
<keyword evidence="10" id="KW-0443">Lipid metabolism</keyword>
<evidence type="ECO:0000256" key="3">
    <source>
        <dbReference type="ARBA" id="ARBA00012958"/>
    </source>
</evidence>
<evidence type="ECO:0000256" key="1">
    <source>
        <dbReference type="ARBA" id="ARBA00005017"/>
    </source>
</evidence>
<evidence type="ECO:0000256" key="4">
    <source>
        <dbReference type="ARBA" id="ARBA00022516"/>
    </source>
</evidence>
<evidence type="ECO:0000256" key="6">
    <source>
        <dbReference type="ARBA" id="ARBA00022741"/>
    </source>
</evidence>
<dbReference type="EC" id="2.7.4.2" evidence="3"/>
<evidence type="ECO:0000256" key="12">
    <source>
        <dbReference type="ARBA" id="ARBA00029326"/>
    </source>
</evidence>
<evidence type="ECO:0000256" key="2">
    <source>
        <dbReference type="ARBA" id="ARBA00006495"/>
    </source>
</evidence>
<dbReference type="PIRSF" id="PIRSF017288">
    <property type="entry name" value="PMK_GHMP_euk"/>
    <property type="match status" value="1"/>
</dbReference>
<organism evidence="14 15">
    <name type="scientific">Fomitopsis schrenkii</name>
    <name type="common">Brown rot fungus</name>
    <dbReference type="NCBI Taxonomy" id="2126942"/>
    <lineage>
        <taxon>Eukaryota</taxon>
        <taxon>Fungi</taxon>
        <taxon>Dikarya</taxon>
        <taxon>Basidiomycota</taxon>
        <taxon>Agaricomycotina</taxon>
        <taxon>Agaricomycetes</taxon>
        <taxon>Polyporales</taxon>
        <taxon>Fomitopsis</taxon>
    </lineage>
</organism>
<keyword evidence="11" id="KW-0753">Steroid metabolism</keyword>
<evidence type="ECO:0000256" key="10">
    <source>
        <dbReference type="ARBA" id="ARBA00023098"/>
    </source>
</evidence>
<dbReference type="InterPro" id="IPR016005">
    <property type="entry name" value="Erg8"/>
</dbReference>
<name>S8DT25_FOMSC</name>
<accession>S8DT25</accession>
<proteinExistence type="inferred from homology"/>
<dbReference type="InParanoid" id="S8DT25"/>
<evidence type="ECO:0000313" key="15">
    <source>
        <dbReference type="Proteomes" id="UP000015241"/>
    </source>
</evidence>
<dbReference type="Pfam" id="PF08544">
    <property type="entry name" value="GHMP_kinases_C"/>
    <property type="match status" value="1"/>
</dbReference>
<dbReference type="UniPathway" id="UPA00057">
    <property type="reaction ID" value="UER00099"/>
</dbReference>
<comment type="pathway">
    <text evidence="1">Isoprenoid biosynthesis; isopentenyl diphosphate biosynthesis via mevalonate pathway; isopentenyl diphosphate from (R)-mevalonate: step 2/3.</text>
</comment>
<dbReference type="eggNOG" id="KOG4519">
    <property type="taxonomic scope" value="Eukaryota"/>
</dbReference>
<dbReference type="InterPro" id="IPR014721">
    <property type="entry name" value="Ribsml_uS5_D2-typ_fold_subgr"/>
</dbReference>
<dbReference type="AlphaFoldDB" id="S8DT25"/>